<evidence type="ECO:0000259" key="1">
    <source>
        <dbReference type="Pfam" id="PF13521"/>
    </source>
</evidence>
<dbReference type="AlphaFoldDB" id="A0A6A4RFK2"/>
<evidence type="ECO:0000313" key="3">
    <source>
        <dbReference type="Proteomes" id="UP000441586"/>
    </source>
</evidence>
<protein>
    <submittedName>
        <fullName evidence="2">AAA family ATPase</fullName>
    </submittedName>
</protein>
<dbReference type="InterPro" id="IPR038727">
    <property type="entry name" value="NadR/Ttd14_AAA_dom"/>
</dbReference>
<comment type="caution">
    <text evidence="2">The sequence shown here is derived from an EMBL/GenBank/DDBJ whole genome shotgun (WGS) entry which is preliminary data.</text>
</comment>
<gene>
    <name evidence="2" type="ORF">GP644_00285</name>
</gene>
<organism evidence="2 3">
    <name type="scientific">Parasedimentitalea maritima</name>
    <dbReference type="NCBI Taxonomy" id="2578117"/>
    <lineage>
        <taxon>Bacteria</taxon>
        <taxon>Pseudomonadati</taxon>
        <taxon>Pseudomonadota</taxon>
        <taxon>Alphaproteobacteria</taxon>
        <taxon>Rhodobacterales</taxon>
        <taxon>Paracoccaceae</taxon>
        <taxon>Parasedimentitalea</taxon>
    </lineage>
</organism>
<sequence length="182" mass="20072">MNKFILISGCSGGGKSSVVFELESKGYEAVEEPGRRIIQEELAKGGRALPWIDTGAFAHRAIEVARADLALMSESSGFTFFDRGLVDAAIALESCSGLKAKETLGKVRQYNRQVFLVPPWPEIYVCDAERRHGYDDAVEEFERIRAVLPALGYDVYLLPKVGIGARADFIISTLRTSQVLQE</sequence>
<dbReference type="Gene3D" id="3.40.50.300">
    <property type="entry name" value="P-loop containing nucleotide triphosphate hydrolases"/>
    <property type="match status" value="1"/>
</dbReference>
<accession>A0A6A4RFK2</accession>
<dbReference type="Proteomes" id="UP000441586">
    <property type="component" value="Unassembled WGS sequence"/>
</dbReference>
<evidence type="ECO:0000313" key="2">
    <source>
        <dbReference type="EMBL" id="KAE9632856.1"/>
    </source>
</evidence>
<name>A0A6A4RFK2_9RHOB</name>
<dbReference type="InterPro" id="IPR027417">
    <property type="entry name" value="P-loop_NTPase"/>
</dbReference>
<proteinExistence type="predicted"/>
<reference evidence="2 3" key="1">
    <citation type="submission" date="2019-12" db="EMBL/GenBank/DDBJ databases">
        <authorList>
            <person name="Zhang Y.-J."/>
        </authorList>
    </citation>
    <scope>NUCLEOTIDE SEQUENCE [LARGE SCALE GENOMIC DNA]</scope>
    <source>
        <strain evidence="2 3">H18S-6</strain>
    </source>
</reference>
<dbReference type="EMBL" id="WSFO01000001">
    <property type="protein sequence ID" value="KAE9632856.1"/>
    <property type="molecule type" value="Genomic_DNA"/>
</dbReference>
<dbReference type="Pfam" id="PF13521">
    <property type="entry name" value="AAA_28"/>
    <property type="match status" value="1"/>
</dbReference>
<feature type="domain" description="NadR/Ttd14 AAA" evidence="1">
    <location>
        <begin position="5"/>
        <end position="166"/>
    </location>
</feature>
<dbReference type="SUPFAM" id="SSF52540">
    <property type="entry name" value="P-loop containing nucleoside triphosphate hydrolases"/>
    <property type="match status" value="1"/>
</dbReference>